<evidence type="ECO:0000313" key="3">
    <source>
        <dbReference type="Proteomes" id="UP000016932"/>
    </source>
</evidence>
<name>M3A1J4_PSEFD</name>
<keyword evidence="3" id="KW-1185">Reference proteome</keyword>
<proteinExistence type="predicted"/>
<dbReference type="HOGENOM" id="CLU_1939065_0_0_1"/>
<dbReference type="KEGG" id="pfj:MYCFIDRAFT_195928"/>
<organism evidence="2 3">
    <name type="scientific">Pseudocercospora fijiensis (strain CIRAD86)</name>
    <name type="common">Black leaf streak disease fungus</name>
    <name type="synonym">Mycosphaerella fijiensis</name>
    <dbReference type="NCBI Taxonomy" id="383855"/>
    <lineage>
        <taxon>Eukaryota</taxon>
        <taxon>Fungi</taxon>
        <taxon>Dikarya</taxon>
        <taxon>Ascomycota</taxon>
        <taxon>Pezizomycotina</taxon>
        <taxon>Dothideomycetes</taxon>
        <taxon>Dothideomycetidae</taxon>
        <taxon>Mycosphaerellales</taxon>
        <taxon>Mycosphaerellaceae</taxon>
        <taxon>Pseudocercospora</taxon>
    </lineage>
</organism>
<dbReference type="Proteomes" id="UP000016932">
    <property type="component" value="Unassembled WGS sequence"/>
</dbReference>
<reference evidence="2 3" key="1">
    <citation type="journal article" date="2012" name="PLoS Pathog.">
        <title>Diverse lifestyles and strategies of plant pathogenesis encoded in the genomes of eighteen Dothideomycetes fungi.</title>
        <authorList>
            <person name="Ohm R.A."/>
            <person name="Feau N."/>
            <person name="Henrissat B."/>
            <person name="Schoch C.L."/>
            <person name="Horwitz B.A."/>
            <person name="Barry K.W."/>
            <person name="Condon B.J."/>
            <person name="Copeland A.C."/>
            <person name="Dhillon B."/>
            <person name="Glaser F."/>
            <person name="Hesse C.N."/>
            <person name="Kosti I."/>
            <person name="LaButti K."/>
            <person name="Lindquist E.A."/>
            <person name="Lucas S."/>
            <person name="Salamov A.A."/>
            <person name="Bradshaw R.E."/>
            <person name="Ciuffetti L."/>
            <person name="Hamelin R.C."/>
            <person name="Kema G.H.J."/>
            <person name="Lawrence C."/>
            <person name="Scott J.A."/>
            <person name="Spatafora J.W."/>
            <person name="Turgeon B.G."/>
            <person name="de Wit P.J.G.M."/>
            <person name="Zhong S."/>
            <person name="Goodwin S.B."/>
            <person name="Grigoriev I.V."/>
        </authorList>
    </citation>
    <scope>NUCLEOTIDE SEQUENCE [LARGE SCALE GENOMIC DNA]</scope>
    <source>
        <strain evidence="2 3">CIRAD86</strain>
    </source>
</reference>
<dbReference type="VEuPathDB" id="FungiDB:MYCFIDRAFT_195928"/>
<sequence>MCKSFHNLYTCGHASKPQIDFCPLSTPSRSTRAHFESRQPCDLINKQPMEGRRKEYCCKPACCEKKVAEVKLKSDLVKRKLEKQKGSKRKSQDLGEMKKLEEEFERRAREWISEKGVHGGCRERRNGDDE</sequence>
<protein>
    <submittedName>
        <fullName evidence="2">Uncharacterized protein</fullName>
    </submittedName>
</protein>
<dbReference type="GeneID" id="19335543"/>
<evidence type="ECO:0000313" key="2">
    <source>
        <dbReference type="EMBL" id="EME85054.1"/>
    </source>
</evidence>
<dbReference type="RefSeq" id="XP_007925547.1">
    <property type="nucleotide sequence ID" value="XM_007927356.1"/>
</dbReference>
<gene>
    <name evidence="2" type="ORF">MYCFIDRAFT_195928</name>
</gene>
<dbReference type="EMBL" id="KB446557">
    <property type="protein sequence ID" value="EME85054.1"/>
    <property type="molecule type" value="Genomic_DNA"/>
</dbReference>
<dbReference type="AlphaFoldDB" id="M3A1J4"/>
<accession>M3A1J4</accession>
<evidence type="ECO:0000256" key="1">
    <source>
        <dbReference type="SAM" id="MobiDB-lite"/>
    </source>
</evidence>
<feature type="region of interest" description="Disordered" evidence="1">
    <location>
        <begin position="80"/>
        <end position="99"/>
    </location>
</feature>